<dbReference type="Proteomes" id="UP000326396">
    <property type="component" value="Linkage Group LG11"/>
</dbReference>
<evidence type="ECO:0000259" key="4">
    <source>
        <dbReference type="Pfam" id="PF17900"/>
    </source>
</evidence>
<comment type="caution">
    <text evidence="5">The sequence shown here is derived from an EMBL/GenBank/DDBJ whole genome shotgun (WGS) entry which is preliminary data.</text>
</comment>
<dbReference type="PANTHER" id="PTHR46322:SF1">
    <property type="entry name" value="PUROMYCIN-SENSITIVE AMINOPEPTIDASE"/>
    <property type="match status" value="1"/>
</dbReference>
<evidence type="ECO:0000256" key="1">
    <source>
        <dbReference type="ARBA" id="ARBA00022438"/>
    </source>
</evidence>
<dbReference type="GO" id="GO:0004177">
    <property type="term" value="F:aminopeptidase activity"/>
    <property type="evidence" value="ECO:0007669"/>
    <property type="project" value="UniProtKB-KW"/>
</dbReference>
<reference evidence="5 6" key="1">
    <citation type="submission" date="2019-05" db="EMBL/GenBank/DDBJ databases">
        <title>Mikania micrantha, genome provides insights into the molecular mechanism of rapid growth.</title>
        <authorList>
            <person name="Liu B."/>
        </authorList>
    </citation>
    <scope>NUCLEOTIDE SEQUENCE [LARGE SCALE GENOMIC DNA]</scope>
    <source>
        <strain evidence="5">NLD-2019</strain>
        <tissue evidence="5">Leaf</tissue>
    </source>
</reference>
<dbReference type="InterPro" id="IPR042097">
    <property type="entry name" value="Aminopeptidase_N-like_N_sf"/>
</dbReference>
<dbReference type="GO" id="GO:0008270">
    <property type="term" value="F:zinc ion binding"/>
    <property type="evidence" value="ECO:0007669"/>
    <property type="project" value="InterPro"/>
</dbReference>
<dbReference type="InterPro" id="IPR037144">
    <property type="entry name" value="Peptidase_M1_pepN_C_sf"/>
</dbReference>
<evidence type="ECO:0000259" key="3">
    <source>
        <dbReference type="Pfam" id="PF17432"/>
    </source>
</evidence>
<dbReference type="InterPro" id="IPR012779">
    <property type="entry name" value="Peptidase_M1_pepN"/>
</dbReference>
<feature type="domain" description="Peptidase M1 alanyl aminopeptidase Ig-like fold" evidence="2">
    <location>
        <begin position="434"/>
        <end position="500"/>
    </location>
</feature>
<dbReference type="PANTHER" id="PTHR46322">
    <property type="entry name" value="PUROMYCIN-SENSITIVE AMINOPEPTIDASE"/>
    <property type="match status" value="1"/>
</dbReference>
<keyword evidence="6" id="KW-1185">Reference proteome</keyword>
<keyword evidence="1" id="KW-0645">Protease</keyword>
<dbReference type="InterPro" id="IPR035414">
    <property type="entry name" value="Peptidase_M1_pepN_Ig-like"/>
</dbReference>
<feature type="domain" description="Peptidase M1 alanyl aminopeptidase C-terminal" evidence="3">
    <location>
        <begin position="522"/>
        <end position="580"/>
    </location>
</feature>
<protein>
    <recommendedName>
        <fullName evidence="7">Reverse transcriptase zinc-binding domain-containing protein</fullName>
    </recommendedName>
</protein>
<keyword evidence="1" id="KW-0378">Hydrolase</keyword>
<dbReference type="OrthoDB" id="1729427at2759"/>
<proteinExistence type="predicted"/>
<evidence type="ECO:0000313" key="5">
    <source>
        <dbReference type="EMBL" id="KAD6795260.1"/>
    </source>
</evidence>
<dbReference type="InterPro" id="IPR024601">
    <property type="entry name" value="Peptidase_M1_pepN_C"/>
</dbReference>
<gene>
    <name evidence="5" type="ORF">E3N88_06156</name>
</gene>
<dbReference type="InterPro" id="IPR045357">
    <property type="entry name" value="Aminopeptidase_N-like_N"/>
</dbReference>
<dbReference type="Gene3D" id="2.60.40.1730">
    <property type="entry name" value="tricorn interacting facor f3 domain"/>
    <property type="match status" value="2"/>
</dbReference>
<dbReference type="GO" id="GO:0009507">
    <property type="term" value="C:chloroplast"/>
    <property type="evidence" value="ECO:0007669"/>
    <property type="project" value="TreeGrafter"/>
</dbReference>
<dbReference type="Pfam" id="PF17900">
    <property type="entry name" value="Peptidase_M1_N"/>
    <property type="match status" value="2"/>
</dbReference>
<name>A0A5N6PQA7_9ASTR</name>
<dbReference type="Pfam" id="PF14223">
    <property type="entry name" value="Retrotran_gag_2"/>
    <property type="match status" value="1"/>
</dbReference>
<dbReference type="EMBL" id="SZYD01000003">
    <property type="protein sequence ID" value="KAD6795260.1"/>
    <property type="molecule type" value="Genomic_DNA"/>
</dbReference>
<dbReference type="SUPFAM" id="SSF63737">
    <property type="entry name" value="Leukotriene A4 hydrolase N-terminal domain"/>
    <property type="match status" value="2"/>
</dbReference>
<dbReference type="Gene3D" id="1.25.50.10">
    <property type="entry name" value="Peptidase M1, alanyl aminopeptidase, C-terminal domain"/>
    <property type="match status" value="4"/>
</dbReference>
<feature type="domain" description="Peptidase M1 alanyl aminopeptidase C-terminal" evidence="3">
    <location>
        <begin position="849"/>
        <end position="890"/>
    </location>
</feature>
<dbReference type="Gene3D" id="3.30.2010.30">
    <property type="match status" value="1"/>
</dbReference>
<organism evidence="5 6">
    <name type="scientific">Mikania micrantha</name>
    <name type="common">bitter vine</name>
    <dbReference type="NCBI Taxonomy" id="192012"/>
    <lineage>
        <taxon>Eukaryota</taxon>
        <taxon>Viridiplantae</taxon>
        <taxon>Streptophyta</taxon>
        <taxon>Embryophyta</taxon>
        <taxon>Tracheophyta</taxon>
        <taxon>Spermatophyta</taxon>
        <taxon>Magnoliopsida</taxon>
        <taxon>eudicotyledons</taxon>
        <taxon>Gunneridae</taxon>
        <taxon>Pentapetalae</taxon>
        <taxon>asterids</taxon>
        <taxon>campanulids</taxon>
        <taxon>Asterales</taxon>
        <taxon>Asteraceae</taxon>
        <taxon>Asteroideae</taxon>
        <taxon>Heliantheae alliance</taxon>
        <taxon>Eupatorieae</taxon>
        <taxon>Mikania</taxon>
    </lineage>
</organism>
<evidence type="ECO:0008006" key="7">
    <source>
        <dbReference type="Google" id="ProtNLM"/>
    </source>
</evidence>
<accession>A0A5N6PQA7</accession>
<dbReference type="Pfam" id="PF11940">
    <property type="entry name" value="DUF3458"/>
    <property type="match status" value="1"/>
</dbReference>
<evidence type="ECO:0000259" key="2">
    <source>
        <dbReference type="Pfam" id="PF11940"/>
    </source>
</evidence>
<feature type="domain" description="Peptidase M1 alanyl aminopeptidase C-terminal" evidence="3">
    <location>
        <begin position="1245"/>
        <end position="1438"/>
    </location>
</feature>
<feature type="domain" description="Aminopeptidase N-like N-terminal" evidence="4">
    <location>
        <begin position="627"/>
        <end position="730"/>
    </location>
</feature>
<sequence length="1487" mass="168004">MLSHYRWDATLIWGMPNTEVGTKPEERVDLICPFCDKDEELADHLLINCMFASALRDNVCSWGKGPRVSKTSISSLPNELKDCLFSSGYKNYYLQYFYQPYGAASPLVLDGVDLKLISVKINGNELKVRGEFYLELQHLVLPSPPSGNFIMETVTEIIPHKNTSLEGLYKWCVIFCTQCEAQYFRKITFYQDHPDIMAKYTCRIEADKSLYPVMLLLLSNGNLIEKRDLEGGKHFAHWEDPFKKPCYLFALVAGQLESQDDTFTTSSGGKVALKIWTPPQDLRKTDHAMYSLKAAMKWNEYAKTATNADYASILGVIGHKYFHNWTGNRNFRLIWDVVPSTRLVMFHSLVHTDFHRNFRLIWDVVPSSGLVMFHSLVHTDFHRMPLTLLGLTLSSRSKLIPVYVLFSFLNIPFSRGYMKSDHLIYATARYSQAGIPIVKVTSSYNAEARTFSLNLGDIFFPVNQTVPPMPGEPIKEPMFIPLAAGLVDSSGKGMPLSSIFHDRKLEYVAYACLHNRSQSYQGYLASLEDEEITELLFNEYTTATNMTDQFAALAAIAQKRGKARDDALADFYNQWQHDNLHLILKIPRRLANKTEKLPISIPFFPGAASPLVLDGVDLKLISIKINGNELKVREFYLELQHLVLPSPPSGSFIVETVTETLPHKNTSLEGLYKWCVIFCTQCEAECFRKITFYQDHPDIMAKYTCRIVADKSLYPVLLSNGNLIEKGDLEIFNSKLAFASPETATDADYASILGVITRNFRLIWDVVASSGLVIFHSLVHTNFHRMPVPWHTLLGPTLTSRFKLIPVYMKRKLKLCTCTKHYWEEKGSKRHDGKAVTCEDLFAAMRDDNDADFVVNKWLALQSSSDIPGNVENVYKLLCHEAFDLKNPNKGAEVVRMYSTLLGSQGFRKSNSATYSKDMPLSSIYHDGKLEYVACGDQPIYTTVLRSDMSGIFSISFSVLQCFHNWTGNRWTTSIQQQYASDLLAFCMTINIPFSLHDGKAVTCEDLFAAMRDDNAVTVTNIKHFIPITLEMENALYTPWSELFKIHCTAFQVLDHILPSPPPVAPSAAAGKAPPAPPPADPIWAKLDAIVLQWIYGTISTDLLHTILKPKATAAQAWEALESIFLDNKSSRALYLQSRFSNLTLQSFLTASAYCQELKVLADQLANVDAPVSASQLVLQLINGLTGTRLDAVGMMLQQTKPLPDFYEARSRLILEETRQSQKPATDSPLHVPAAPTTPNYYSCEADQILGRKLMLSQVVNFQKRDALVLDPLFVHRIKCILLYLSLDKEFIAKATTLPVECEIMDMMEVADPDAVHAVRKVVTKQPAFELKQEFLNLIDQIIKPNSRTSKNIHMNLHDEEITELLLHEYKTATNMTGQFAALAAIARKPGKDRDNALADFYNQWQHDNLIYIPGNVENVYKLSSHEAFDLKKPNKMASHMVSAFSRRKRYDETRENLAKAQLEMIVSGKDGYSENVYEIASKSLAV</sequence>
<evidence type="ECO:0000313" key="6">
    <source>
        <dbReference type="Proteomes" id="UP000326396"/>
    </source>
</evidence>
<feature type="domain" description="Aminopeptidase N-like N-terminal" evidence="4">
    <location>
        <begin position="108"/>
        <end position="248"/>
    </location>
</feature>
<keyword evidence="1" id="KW-0031">Aminopeptidase</keyword>
<dbReference type="Pfam" id="PF17432">
    <property type="entry name" value="DUF3458_C"/>
    <property type="match status" value="3"/>
</dbReference>